<sequence length="161" mass="17937">LSIDNVLYVPESPFNLLSLSRLTRSLDCLISFTKDGYKCFSPPLVFDTPPVSVVSPDPPPPPPFQVYHRQQGSSLPIGPPTDSTSTNQLADVFTKSLRGTRIDYICNKLGTYDLYTPAWGGVLDIVLSYGPRLTILYINTSFALQYTRNMFSPFTISLNKH</sequence>
<dbReference type="Gramene" id="C.cajan_30292.t">
    <property type="protein sequence ID" value="C.cajan_30292.t"/>
    <property type="gene ID" value="C.cajan_30292"/>
</dbReference>
<reference evidence="1" key="1">
    <citation type="journal article" date="2012" name="Nat. Biotechnol.">
        <title>Draft genome sequence of pigeonpea (Cajanus cajan), an orphan legume crop of resource-poor farmers.</title>
        <authorList>
            <person name="Varshney R.K."/>
            <person name="Chen W."/>
            <person name="Li Y."/>
            <person name="Bharti A.K."/>
            <person name="Saxena R.K."/>
            <person name="Schlueter J.A."/>
            <person name="Donoghue M.T."/>
            <person name="Azam S."/>
            <person name="Fan G."/>
            <person name="Whaley A.M."/>
            <person name="Farmer A.D."/>
            <person name="Sheridan J."/>
            <person name="Iwata A."/>
            <person name="Tuteja R."/>
            <person name="Penmetsa R.V."/>
            <person name="Wu W."/>
            <person name="Upadhyaya H.D."/>
            <person name="Yang S.P."/>
            <person name="Shah T."/>
            <person name="Saxena K.B."/>
            <person name="Michael T."/>
            <person name="McCombie W.R."/>
            <person name="Yang B."/>
            <person name="Zhang G."/>
            <person name="Yang H."/>
            <person name="Wang J."/>
            <person name="Spillane C."/>
            <person name="Cook D.R."/>
            <person name="May G.D."/>
            <person name="Xu X."/>
            <person name="Jackson S.A."/>
        </authorList>
    </citation>
    <scope>NUCLEOTIDE SEQUENCE [LARGE SCALE GENOMIC DNA]</scope>
</reference>
<dbReference type="EMBL" id="KQ483500">
    <property type="protein sequence ID" value="KYP48414.1"/>
    <property type="molecule type" value="Genomic_DNA"/>
</dbReference>
<keyword evidence="2" id="KW-1185">Reference proteome</keyword>
<dbReference type="Proteomes" id="UP000075243">
    <property type="component" value="Unassembled WGS sequence"/>
</dbReference>
<feature type="non-terminal residue" evidence="1">
    <location>
        <position position="1"/>
    </location>
</feature>
<accession>A0A151S0Z3</accession>
<gene>
    <name evidence="1" type="ORF">KK1_029876</name>
</gene>
<evidence type="ECO:0000313" key="1">
    <source>
        <dbReference type="EMBL" id="KYP48414.1"/>
    </source>
</evidence>
<name>A0A151S0Z3_CAJCA</name>
<protein>
    <submittedName>
        <fullName evidence="1">Uncharacterized protein</fullName>
    </submittedName>
</protein>
<organism evidence="1 2">
    <name type="scientific">Cajanus cajan</name>
    <name type="common">Pigeon pea</name>
    <name type="synonym">Cajanus indicus</name>
    <dbReference type="NCBI Taxonomy" id="3821"/>
    <lineage>
        <taxon>Eukaryota</taxon>
        <taxon>Viridiplantae</taxon>
        <taxon>Streptophyta</taxon>
        <taxon>Embryophyta</taxon>
        <taxon>Tracheophyta</taxon>
        <taxon>Spermatophyta</taxon>
        <taxon>Magnoliopsida</taxon>
        <taxon>eudicotyledons</taxon>
        <taxon>Gunneridae</taxon>
        <taxon>Pentapetalae</taxon>
        <taxon>rosids</taxon>
        <taxon>fabids</taxon>
        <taxon>Fabales</taxon>
        <taxon>Fabaceae</taxon>
        <taxon>Papilionoideae</taxon>
        <taxon>50 kb inversion clade</taxon>
        <taxon>NPAAA clade</taxon>
        <taxon>indigoferoid/millettioid clade</taxon>
        <taxon>Phaseoleae</taxon>
        <taxon>Cajanus</taxon>
    </lineage>
</organism>
<evidence type="ECO:0000313" key="2">
    <source>
        <dbReference type="Proteomes" id="UP000075243"/>
    </source>
</evidence>
<dbReference type="AlphaFoldDB" id="A0A151S0Z3"/>
<proteinExistence type="predicted"/>